<dbReference type="GO" id="GO:0061710">
    <property type="term" value="F:L-threonylcarbamoyladenylate synthase"/>
    <property type="evidence" value="ECO:0007669"/>
    <property type="project" value="UniProtKB-EC"/>
</dbReference>
<evidence type="ECO:0000256" key="2">
    <source>
        <dbReference type="ARBA" id="ARBA00007663"/>
    </source>
</evidence>
<evidence type="ECO:0000256" key="11">
    <source>
        <dbReference type="ARBA" id="ARBA00048366"/>
    </source>
</evidence>
<dbReference type="EMBL" id="MFBD01000005">
    <property type="protein sequence ID" value="OGD89348.1"/>
    <property type="molecule type" value="Genomic_DNA"/>
</dbReference>
<dbReference type="GO" id="GO:0000049">
    <property type="term" value="F:tRNA binding"/>
    <property type="evidence" value="ECO:0007669"/>
    <property type="project" value="TreeGrafter"/>
</dbReference>
<dbReference type="PANTHER" id="PTHR17490">
    <property type="entry name" value="SUA5"/>
    <property type="match status" value="1"/>
</dbReference>
<dbReference type="InterPro" id="IPR006070">
    <property type="entry name" value="Sua5-like_dom"/>
</dbReference>
<evidence type="ECO:0000256" key="9">
    <source>
        <dbReference type="ARBA" id="ARBA00022840"/>
    </source>
</evidence>
<keyword evidence="6" id="KW-0819">tRNA processing</keyword>
<evidence type="ECO:0000313" key="13">
    <source>
        <dbReference type="EMBL" id="OGD89348.1"/>
    </source>
</evidence>
<keyword evidence="7" id="KW-0548">Nucleotidyltransferase</keyword>
<evidence type="ECO:0000256" key="1">
    <source>
        <dbReference type="ARBA" id="ARBA00004496"/>
    </source>
</evidence>
<dbReference type="Gene3D" id="3.90.870.10">
    <property type="entry name" value="DHBP synthase"/>
    <property type="match status" value="1"/>
</dbReference>
<comment type="similarity">
    <text evidence="2">Belongs to the SUA5 family.</text>
</comment>
<reference evidence="13 14" key="1">
    <citation type="journal article" date="2016" name="Nat. Commun.">
        <title>Thousands of microbial genomes shed light on interconnected biogeochemical processes in an aquifer system.</title>
        <authorList>
            <person name="Anantharaman K."/>
            <person name="Brown C.T."/>
            <person name="Hug L.A."/>
            <person name="Sharon I."/>
            <person name="Castelle C.J."/>
            <person name="Probst A.J."/>
            <person name="Thomas B.C."/>
            <person name="Singh A."/>
            <person name="Wilkins M.J."/>
            <person name="Karaoz U."/>
            <person name="Brodie E.L."/>
            <person name="Williams K.H."/>
            <person name="Hubbard S.S."/>
            <person name="Banfield J.F."/>
        </authorList>
    </citation>
    <scope>NUCLEOTIDE SEQUENCE [LARGE SCALE GENOMIC DNA]</scope>
</reference>
<dbReference type="GO" id="GO:0003725">
    <property type="term" value="F:double-stranded RNA binding"/>
    <property type="evidence" value="ECO:0007669"/>
    <property type="project" value="InterPro"/>
</dbReference>
<evidence type="ECO:0000256" key="3">
    <source>
        <dbReference type="ARBA" id="ARBA00012584"/>
    </source>
</evidence>
<gene>
    <name evidence="13" type="ORF">A3D04_03865</name>
</gene>
<evidence type="ECO:0000256" key="5">
    <source>
        <dbReference type="ARBA" id="ARBA00022679"/>
    </source>
</evidence>
<protein>
    <recommendedName>
        <fullName evidence="10">L-threonylcarbamoyladenylate synthase</fullName>
        <ecNumber evidence="3">2.7.7.87</ecNumber>
    </recommendedName>
    <alternativeName>
        <fullName evidence="10">L-threonylcarbamoyladenylate synthase</fullName>
    </alternativeName>
</protein>
<evidence type="ECO:0000256" key="8">
    <source>
        <dbReference type="ARBA" id="ARBA00022741"/>
    </source>
</evidence>
<dbReference type="STRING" id="1797714.A3D04_03865"/>
<dbReference type="PROSITE" id="PS51163">
    <property type="entry name" value="YRDC"/>
    <property type="match status" value="1"/>
</dbReference>
<comment type="catalytic activity">
    <reaction evidence="11">
        <text>L-threonine + hydrogencarbonate + ATP = L-threonylcarbamoyladenylate + diphosphate + H2O</text>
        <dbReference type="Rhea" id="RHEA:36407"/>
        <dbReference type="ChEBI" id="CHEBI:15377"/>
        <dbReference type="ChEBI" id="CHEBI:17544"/>
        <dbReference type="ChEBI" id="CHEBI:30616"/>
        <dbReference type="ChEBI" id="CHEBI:33019"/>
        <dbReference type="ChEBI" id="CHEBI:57926"/>
        <dbReference type="ChEBI" id="CHEBI:73682"/>
        <dbReference type="EC" id="2.7.7.87"/>
    </reaction>
</comment>
<feature type="domain" description="YrdC-like" evidence="12">
    <location>
        <begin position="9"/>
        <end position="183"/>
    </location>
</feature>
<name>A0A1F5GBW5_9BACT</name>
<organism evidence="13 14">
    <name type="scientific">Candidatus Curtissbacteria bacterium RIFCSPHIGHO2_02_FULL_40_16b</name>
    <dbReference type="NCBI Taxonomy" id="1797714"/>
    <lineage>
        <taxon>Bacteria</taxon>
        <taxon>Candidatus Curtissiibacteriota</taxon>
    </lineage>
</organism>
<dbReference type="GO" id="GO:0005524">
    <property type="term" value="F:ATP binding"/>
    <property type="evidence" value="ECO:0007669"/>
    <property type="project" value="UniProtKB-KW"/>
</dbReference>
<dbReference type="InterPro" id="IPR050156">
    <property type="entry name" value="TC-AMP_synthase_SUA5"/>
</dbReference>
<dbReference type="EC" id="2.7.7.87" evidence="3"/>
<dbReference type="GO" id="GO:0005737">
    <property type="term" value="C:cytoplasm"/>
    <property type="evidence" value="ECO:0007669"/>
    <property type="project" value="UniProtKB-SubCell"/>
</dbReference>
<sequence length="186" mass="20913">MKNHEESQSKEIEQAVKILRSGGVVIFPTDTVYGIGCRYDFPHSVQRIKNIKKSTQNFPVLIVNINQAHKLANMTPSAMHLVNKHWPGGLTILVHKKSDEEKIGLRIPASDLVISIINRLQVPIIGTSANFHRQPSVTKFENLDERLVKLADYVIKGECIYKVESTVVDATVNPVKILREGLVKIR</sequence>
<keyword evidence="9" id="KW-0067">ATP-binding</keyword>
<evidence type="ECO:0000256" key="4">
    <source>
        <dbReference type="ARBA" id="ARBA00022490"/>
    </source>
</evidence>
<dbReference type="GO" id="GO:0006450">
    <property type="term" value="P:regulation of translational fidelity"/>
    <property type="evidence" value="ECO:0007669"/>
    <property type="project" value="TreeGrafter"/>
</dbReference>
<dbReference type="InterPro" id="IPR017945">
    <property type="entry name" value="DHBP_synth_RibB-like_a/b_dom"/>
</dbReference>
<keyword evidence="4" id="KW-0963">Cytoplasm</keyword>
<comment type="subcellular location">
    <subcellularLocation>
        <location evidence="1">Cytoplasm</location>
    </subcellularLocation>
</comment>
<dbReference type="AlphaFoldDB" id="A0A1F5GBW5"/>
<dbReference type="PANTHER" id="PTHR17490:SF16">
    <property type="entry name" value="THREONYLCARBAMOYL-AMP SYNTHASE"/>
    <property type="match status" value="1"/>
</dbReference>
<evidence type="ECO:0000256" key="6">
    <source>
        <dbReference type="ARBA" id="ARBA00022694"/>
    </source>
</evidence>
<dbReference type="Proteomes" id="UP000177369">
    <property type="component" value="Unassembled WGS sequence"/>
</dbReference>
<evidence type="ECO:0000256" key="7">
    <source>
        <dbReference type="ARBA" id="ARBA00022695"/>
    </source>
</evidence>
<keyword evidence="5" id="KW-0808">Transferase</keyword>
<dbReference type="NCBIfam" id="TIGR00057">
    <property type="entry name" value="L-threonylcarbamoyladenylate synthase"/>
    <property type="match status" value="1"/>
</dbReference>
<evidence type="ECO:0000256" key="10">
    <source>
        <dbReference type="ARBA" id="ARBA00029774"/>
    </source>
</evidence>
<keyword evidence="8" id="KW-0547">Nucleotide-binding</keyword>
<dbReference type="SUPFAM" id="SSF55821">
    <property type="entry name" value="YrdC/RibB"/>
    <property type="match status" value="1"/>
</dbReference>
<evidence type="ECO:0000259" key="12">
    <source>
        <dbReference type="PROSITE" id="PS51163"/>
    </source>
</evidence>
<accession>A0A1F5GBW5</accession>
<proteinExistence type="inferred from homology"/>
<evidence type="ECO:0000313" key="14">
    <source>
        <dbReference type="Proteomes" id="UP000177369"/>
    </source>
</evidence>
<dbReference type="GO" id="GO:0008033">
    <property type="term" value="P:tRNA processing"/>
    <property type="evidence" value="ECO:0007669"/>
    <property type="project" value="UniProtKB-KW"/>
</dbReference>
<comment type="caution">
    <text evidence="13">The sequence shown here is derived from an EMBL/GenBank/DDBJ whole genome shotgun (WGS) entry which is preliminary data.</text>
</comment>
<dbReference type="Pfam" id="PF01300">
    <property type="entry name" value="Sua5_yciO_yrdC"/>
    <property type="match status" value="1"/>
</dbReference>